<proteinExistence type="predicted"/>
<name>A0AA38LYG4_9TREE</name>
<dbReference type="Proteomes" id="UP001164286">
    <property type="component" value="Unassembled WGS sequence"/>
</dbReference>
<dbReference type="GeneID" id="77731009"/>
<feature type="region of interest" description="Disordered" evidence="1">
    <location>
        <begin position="1"/>
        <end position="30"/>
    </location>
</feature>
<sequence>MAFHSSTSPRAPGPGPAGENHTLSDDPPQRGTAEVVYRIAELRQRIYSTEKACTEVAMKELYKTIPYRGAEALCGDLNARQLSSLDLVLNIDCHSEDLYESVALRRTLGHPPRGVTPVILIDDEDDEYYDEAGEAYHRAEAKYKSALARYSVKLFKATVPPLRKRFVHLEQIWFGDGVREVFGAQEHWIVHVYQPGKDNRPGSLPQSDLGQIDLFTTCQVHLEADIYGKRSLIAPHGYSLEVKTDLVCGGTYYGSVPDQAAMDEWRRVMREGPSFSNLARGLNLGPIPITLRPAQRRNVHAGAALPWDVEDLRSLASVSSASLTSLHLAPDEKDHHPGLTKLSFADLRSLVELVRSELPLLQDLSITLNGVEDAETHCRDLQGCLEDGGTISKLLIVCARPRVPLFNVLRSLSTILTSTAYIGSAKGSDGRRDNVNGERIECLAYLRGQPHLRRQYLARADFAAMGVSSYRDVCELEYHDDGRPKCRGETRAGAWQRATAGVADAAGYTALPALSVAVARIAQSASRFHGISDTTKRRELLEEAKKLLGAADAFSAANAEVKRIMEEGERTVADIRRYVDVLQTRQGEER</sequence>
<dbReference type="EMBL" id="JAKWFO010000002">
    <property type="protein sequence ID" value="KAI9638986.1"/>
    <property type="molecule type" value="Genomic_DNA"/>
</dbReference>
<organism evidence="2 3">
    <name type="scientific">Dioszegia hungarica</name>
    <dbReference type="NCBI Taxonomy" id="4972"/>
    <lineage>
        <taxon>Eukaryota</taxon>
        <taxon>Fungi</taxon>
        <taxon>Dikarya</taxon>
        <taxon>Basidiomycota</taxon>
        <taxon>Agaricomycotina</taxon>
        <taxon>Tremellomycetes</taxon>
        <taxon>Tremellales</taxon>
        <taxon>Bulleribasidiaceae</taxon>
        <taxon>Dioszegia</taxon>
    </lineage>
</organism>
<evidence type="ECO:0000313" key="3">
    <source>
        <dbReference type="Proteomes" id="UP001164286"/>
    </source>
</evidence>
<reference evidence="2" key="1">
    <citation type="journal article" date="2022" name="G3 (Bethesda)">
        <title>High quality genome of the basidiomycete yeast Dioszegia hungarica PDD-24b-2 isolated from cloud water.</title>
        <authorList>
            <person name="Jarrige D."/>
            <person name="Haridas S."/>
            <person name="Bleykasten-Grosshans C."/>
            <person name="Joly M."/>
            <person name="Nadalig T."/>
            <person name="Sancelme M."/>
            <person name="Vuilleumier S."/>
            <person name="Grigoriev I.V."/>
            <person name="Amato P."/>
            <person name="Bringel F."/>
        </authorList>
    </citation>
    <scope>NUCLEOTIDE SEQUENCE</scope>
    <source>
        <strain evidence="2">PDD-24b-2</strain>
    </source>
</reference>
<gene>
    <name evidence="2" type="ORF">MKK02DRAFT_42016</name>
</gene>
<comment type="caution">
    <text evidence="2">The sequence shown here is derived from an EMBL/GenBank/DDBJ whole genome shotgun (WGS) entry which is preliminary data.</text>
</comment>
<protein>
    <submittedName>
        <fullName evidence="2">Uncharacterized protein</fullName>
    </submittedName>
</protein>
<evidence type="ECO:0000313" key="2">
    <source>
        <dbReference type="EMBL" id="KAI9638986.1"/>
    </source>
</evidence>
<evidence type="ECO:0000256" key="1">
    <source>
        <dbReference type="SAM" id="MobiDB-lite"/>
    </source>
</evidence>
<dbReference type="AlphaFoldDB" id="A0AA38LYG4"/>
<accession>A0AA38LYG4</accession>
<keyword evidence="3" id="KW-1185">Reference proteome</keyword>
<dbReference type="RefSeq" id="XP_052948763.1">
    <property type="nucleotide sequence ID" value="XM_053091804.1"/>
</dbReference>